<feature type="compositionally biased region" description="Low complexity" evidence="2">
    <location>
        <begin position="537"/>
        <end position="549"/>
    </location>
</feature>
<dbReference type="AlphaFoldDB" id="A0A1Y2F4Z0"/>
<sequence length="565" mass="61618">MLVVDLRGLSSSKAEQHRHDAQAVDPPLSHAPAYRTGTPIVSSSEVVGLGSDVNVSSSGTARSRLGMQVQDVQPVVVSGKDTSLSTVSNDPQASQSLKRRATALSNPSMASASPNEPPKKLQKTGRVESAGTFACLQSPPNADSSIVGDVATNGHAAPATKALPNIHVNGETVRKNSSQHELSHASHDGQQIARLENALEQTQERLASILYEQSKKYQADMERFESRLSRSYQLQLEEKEARLEARYHAFQTRALREFEAKLLATTEDSIVCASKSTCSETSKGIQESALKRLTATTEGLVQELATYKEHVSNHSELGRKLDRKLQAVTTRTSDASLQRFFSDCAVDSLTLLKESQTEELEQRLKRIQQELARRIDQTEISLRDFCKGLSHELQEQPNVNFNTDGGTLDVNATSAVNQIIPAELAKLILRVESVATEAQASLDATSKHDNWEKNMSKSIASHQQTLHALKRHTKNHHSLLAELSRKNKTAKNSTCQSLATPRPETSSREQLQSQSQLPARSPPVAEELEESQTTEAGTGLTTSFSLTTSHALPAATHTNTTPAYA</sequence>
<feature type="coiled-coil region" evidence="1">
    <location>
        <begin position="185"/>
        <end position="212"/>
    </location>
</feature>
<evidence type="ECO:0000256" key="2">
    <source>
        <dbReference type="SAM" id="MobiDB-lite"/>
    </source>
</evidence>
<evidence type="ECO:0000313" key="3">
    <source>
        <dbReference type="EMBL" id="ORY78931.1"/>
    </source>
</evidence>
<name>A0A1Y2F4Z0_PROLT</name>
<feature type="compositionally biased region" description="Low complexity" evidence="2">
    <location>
        <begin position="508"/>
        <end position="517"/>
    </location>
</feature>
<accession>A0A1Y2F4Z0</accession>
<feature type="compositionally biased region" description="Polar residues" evidence="2">
    <location>
        <begin position="490"/>
        <end position="499"/>
    </location>
</feature>
<protein>
    <submittedName>
        <fullName evidence="3">Uncharacterized protein</fullName>
    </submittedName>
</protein>
<dbReference type="Proteomes" id="UP000193685">
    <property type="component" value="Unassembled WGS sequence"/>
</dbReference>
<dbReference type="STRING" id="56484.A0A1Y2F4Z0"/>
<gene>
    <name evidence="3" type="ORF">BCR37DRAFT_394289</name>
</gene>
<dbReference type="GeneID" id="63788047"/>
<dbReference type="RefSeq" id="XP_040723563.1">
    <property type="nucleotide sequence ID" value="XM_040871448.1"/>
</dbReference>
<dbReference type="EMBL" id="MCFI01000016">
    <property type="protein sequence ID" value="ORY78931.1"/>
    <property type="molecule type" value="Genomic_DNA"/>
</dbReference>
<reference evidence="3 4" key="1">
    <citation type="submission" date="2016-07" db="EMBL/GenBank/DDBJ databases">
        <title>Pervasive Adenine N6-methylation of Active Genes in Fungi.</title>
        <authorList>
            <consortium name="DOE Joint Genome Institute"/>
            <person name="Mondo S.J."/>
            <person name="Dannebaum R.O."/>
            <person name="Kuo R.C."/>
            <person name="Labutti K."/>
            <person name="Haridas S."/>
            <person name="Kuo A."/>
            <person name="Salamov A."/>
            <person name="Ahrendt S.R."/>
            <person name="Lipzen A."/>
            <person name="Sullivan W."/>
            <person name="Andreopoulos W.B."/>
            <person name="Clum A."/>
            <person name="Lindquist E."/>
            <person name="Daum C."/>
            <person name="Ramamoorthy G.K."/>
            <person name="Gryganskyi A."/>
            <person name="Culley D."/>
            <person name="Magnuson J.K."/>
            <person name="James T.Y."/>
            <person name="O'Malley M.A."/>
            <person name="Stajich J.E."/>
            <person name="Spatafora J.W."/>
            <person name="Visel A."/>
            <person name="Grigoriev I.V."/>
        </authorList>
    </citation>
    <scope>NUCLEOTIDE SEQUENCE [LARGE SCALE GENOMIC DNA]</scope>
    <source>
        <strain evidence="3 4">12-1054</strain>
    </source>
</reference>
<feature type="compositionally biased region" description="Polar residues" evidence="2">
    <location>
        <begin position="103"/>
        <end position="114"/>
    </location>
</feature>
<feature type="coiled-coil region" evidence="1">
    <location>
        <begin position="350"/>
        <end position="377"/>
    </location>
</feature>
<evidence type="ECO:0000313" key="4">
    <source>
        <dbReference type="Proteomes" id="UP000193685"/>
    </source>
</evidence>
<feature type="compositionally biased region" description="Polar residues" evidence="2">
    <location>
        <begin position="556"/>
        <end position="565"/>
    </location>
</feature>
<feature type="non-terminal residue" evidence="3">
    <location>
        <position position="565"/>
    </location>
</feature>
<feature type="region of interest" description="Disordered" evidence="2">
    <location>
        <begin position="80"/>
        <end position="127"/>
    </location>
</feature>
<keyword evidence="1" id="KW-0175">Coiled coil</keyword>
<feature type="region of interest" description="Disordered" evidence="2">
    <location>
        <begin position="7"/>
        <end position="31"/>
    </location>
</feature>
<proteinExistence type="predicted"/>
<feature type="compositionally biased region" description="Polar residues" evidence="2">
    <location>
        <begin position="80"/>
        <end position="96"/>
    </location>
</feature>
<organism evidence="3 4">
    <name type="scientific">Protomyces lactucae-debilis</name>
    <dbReference type="NCBI Taxonomy" id="2754530"/>
    <lineage>
        <taxon>Eukaryota</taxon>
        <taxon>Fungi</taxon>
        <taxon>Dikarya</taxon>
        <taxon>Ascomycota</taxon>
        <taxon>Taphrinomycotina</taxon>
        <taxon>Taphrinomycetes</taxon>
        <taxon>Taphrinales</taxon>
        <taxon>Protomycetaceae</taxon>
        <taxon>Protomyces</taxon>
    </lineage>
</organism>
<feature type="region of interest" description="Disordered" evidence="2">
    <location>
        <begin position="484"/>
        <end position="565"/>
    </location>
</feature>
<comment type="caution">
    <text evidence="3">The sequence shown here is derived from an EMBL/GenBank/DDBJ whole genome shotgun (WGS) entry which is preliminary data.</text>
</comment>
<evidence type="ECO:0000256" key="1">
    <source>
        <dbReference type="SAM" id="Coils"/>
    </source>
</evidence>
<keyword evidence="4" id="KW-1185">Reference proteome</keyword>